<dbReference type="PANTHER" id="PTHR34704">
    <property type="entry name" value="ATPASE"/>
    <property type="match status" value="1"/>
</dbReference>
<sequence>MRPHDVVRSIRKGRTTVTSKKNTRTHILSPTAVLYNEPEFLLRTELRNPARYMTILKAIATGHTTPNGISGATSIDSGPLSKYLQTLRRLRLLNREVPVTASTKQSKRSRYGLLIWFLLLRLGDRYRFDEVHLHLHFPLFIVYIHYLYFSDILRPKYNFDIFKIEIADNHVSTELKLGWFSVVENCLF</sequence>
<proteinExistence type="predicted"/>
<dbReference type="AlphaFoldDB" id="A0A897NC78"/>
<protein>
    <submittedName>
        <fullName evidence="1">AAA+ superfamily ATPase fused to HTH and RecB nuclease domains</fullName>
    </submittedName>
</protein>
<name>A0A897NC78_9EURY</name>
<gene>
    <name evidence="1" type="ORF">HSBGL_1603</name>
</gene>
<organism evidence="1 2">
    <name type="scientific">Halapricum desulfuricans</name>
    <dbReference type="NCBI Taxonomy" id="2841257"/>
    <lineage>
        <taxon>Archaea</taxon>
        <taxon>Methanobacteriati</taxon>
        <taxon>Methanobacteriota</taxon>
        <taxon>Stenosarchaea group</taxon>
        <taxon>Halobacteria</taxon>
        <taxon>Halobacteriales</taxon>
        <taxon>Haloarculaceae</taxon>
        <taxon>Halapricum</taxon>
    </lineage>
</organism>
<dbReference type="EMBL" id="CP064789">
    <property type="protein sequence ID" value="QSG12020.1"/>
    <property type="molecule type" value="Genomic_DNA"/>
</dbReference>
<dbReference type="Proteomes" id="UP000663305">
    <property type="component" value="Chromosome"/>
</dbReference>
<dbReference type="PANTHER" id="PTHR34704:SF1">
    <property type="entry name" value="ATPASE"/>
    <property type="match status" value="1"/>
</dbReference>
<accession>A0A897NC78</accession>
<evidence type="ECO:0000313" key="2">
    <source>
        <dbReference type="Proteomes" id="UP000663305"/>
    </source>
</evidence>
<reference evidence="1" key="1">
    <citation type="submission" date="2020-11" db="EMBL/GenBank/DDBJ databases">
        <title>Carbohydrate-dependent, anaerobic sulfur respiration: A novel catabolism in halophilic archaea.</title>
        <authorList>
            <person name="Sorokin D.Y."/>
            <person name="Messina E."/>
            <person name="Smedile F."/>
            <person name="La Cono V."/>
            <person name="Hallsworth J.E."/>
            <person name="Yakimov M.M."/>
        </authorList>
    </citation>
    <scope>NUCLEOTIDE SEQUENCE</scope>
    <source>
        <strain evidence="1">HSR-Bgl</strain>
    </source>
</reference>
<evidence type="ECO:0000313" key="1">
    <source>
        <dbReference type="EMBL" id="QSG12020.1"/>
    </source>
</evidence>